<reference evidence="2 3" key="1">
    <citation type="submission" date="2014-06" db="EMBL/GenBank/DDBJ databases">
        <title>Whole Genome Sequences of Three Symbiotic Endozoicomonas Bacteria.</title>
        <authorList>
            <person name="Neave M.J."/>
            <person name="Apprill A."/>
            <person name="Voolstra C.R."/>
        </authorList>
    </citation>
    <scope>NUCLEOTIDE SEQUENCE [LARGE SCALE GENOMIC DNA]</scope>
    <source>
        <strain evidence="2 3">DSM 22380</strain>
    </source>
</reference>
<comment type="caution">
    <text evidence="2">The sequence shown here is derived from an EMBL/GenBank/DDBJ whole genome shotgun (WGS) entry which is preliminary data.</text>
</comment>
<keyword evidence="1" id="KW-1133">Transmembrane helix</keyword>
<feature type="transmembrane region" description="Helical" evidence="1">
    <location>
        <begin position="29"/>
        <end position="55"/>
    </location>
</feature>
<dbReference type="Proteomes" id="UP000027997">
    <property type="component" value="Unassembled WGS sequence"/>
</dbReference>
<keyword evidence="1" id="KW-0812">Transmembrane</keyword>
<accession>A0A081KDC9</accession>
<proteinExistence type="predicted"/>
<evidence type="ECO:0000313" key="2">
    <source>
        <dbReference type="EMBL" id="KEI72155.1"/>
    </source>
</evidence>
<evidence type="ECO:0000313" key="3">
    <source>
        <dbReference type="Proteomes" id="UP000027997"/>
    </source>
</evidence>
<gene>
    <name evidence="2" type="ORF">GV64_16750</name>
</gene>
<dbReference type="AlphaFoldDB" id="A0A081KDC9"/>
<evidence type="ECO:0000256" key="1">
    <source>
        <dbReference type="SAM" id="Phobius"/>
    </source>
</evidence>
<organism evidence="2 3">
    <name type="scientific">Endozoicomonas elysicola</name>
    <dbReference type="NCBI Taxonomy" id="305900"/>
    <lineage>
        <taxon>Bacteria</taxon>
        <taxon>Pseudomonadati</taxon>
        <taxon>Pseudomonadota</taxon>
        <taxon>Gammaproteobacteria</taxon>
        <taxon>Oceanospirillales</taxon>
        <taxon>Endozoicomonadaceae</taxon>
        <taxon>Endozoicomonas</taxon>
    </lineage>
</organism>
<dbReference type="RefSeq" id="WP_020583956.1">
    <property type="nucleotide sequence ID" value="NZ_JOJP01000001.1"/>
</dbReference>
<keyword evidence="3" id="KW-1185">Reference proteome</keyword>
<sequence length="128" mass="14460">MSYKTLMKYRCCRKFRYPRLSFKASTADVIGIVFLGGFFGGILYLIGWAVFTALMSSIETGEFGDRTWYGARQGAGYLMILIALIKGTPIFLKTLTFFVNFKLRVGSTCRSCGNEVIYIDLPTKEDPF</sequence>
<feature type="transmembrane region" description="Helical" evidence="1">
    <location>
        <begin position="75"/>
        <end position="101"/>
    </location>
</feature>
<protein>
    <submittedName>
        <fullName evidence="2">Uncharacterized protein</fullName>
    </submittedName>
</protein>
<keyword evidence="1" id="KW-0472">Membrane</keyword>
<dbReference type="EMBL" id="JOJP01000001">
    <property type="protein sequence ID" value="KEI72155.1"/>
    <property type="molecule type" value="Genomic_DNA"/>
</dbReference>
<name>A0A081KDC9_9GAMM</name>